<sequence>MGALPVPVGQPFLRALPNVRPNPFTAVPSGTSLFLPPRPPTSIPLPPRTPPLNFGALGGFFKGLSILGAGLLALDLIGQGGAYQWRDNLINQINGGNSNLKNGAPPFRGGQSVGVSYYVYVEVTYTSGNKAVSAGINVWSPDITLDQLISAGQVIGYTGAITGVTLVRISASQWRYRINGINSNAIFNASTSENIPVSAAIKQIKRADGQPDTGGDISGPVSGENNNQGFTPPDTFQPFVDLGFQGVADTLGLGKQPVAPPPQPKKDVPPTVVPFTRPKPKKDVPPTVVPFTRPKPKTNPTPTPQPQEPVVVPPPTPIETPTKSPEEAPRKAPVKPTAPKFPPAPVKDPTKEPLRDPTKTPIVDPTRDPNKTPIVDPTRDPNKTPIADPPQDPAKNPDKKVAPVTVPVTSPTPNVFNTTSITYLQNTTLQQTVNNYNQTIQNITVIQTNQQRDKCCPPEFSTVAVKRFLNCQNGAARFRTELVSVLKGTEEQNRKLFEAIANTEALQCIDCDCDCVAAVPEWWQIRPEGKRPQMVLQFCEKFANGKYGAPKYAITIPHPIAVAKISSYPLNKYKKGNFEGELKLADNSKVIINCISKVEAERVLSIIRGTIRSDLLRGSSIKLSERRGKPIEQKEVFLRIATYFRNGIENASDFTWKSKFNLP</sequence>
<feature type="region of interest" description="Disordered" evidence="1">
    <location>
        <begin position="251"/>
        <end position="408"/>
    </location>
</feature>
<dbReference type="EMBL" id="JACJQB010000051">
    <property type="protein sequence ID" value="MBD2189770.1"/>
    <property type="molecule type" value="Genomic_DNA"/>
</dbReference>
<gene>
    <name evidence="2" type="ORF">H6F41_16685</name>
</gene>
<dbReference type="Proteomes" id="UP000642094">
    <property type="component" value="Unassembled WGS sequence"/>
</dbReference>
<feature type="compositionally biased region" description="Basic and acidic residues" evidence="1">
    <location>
        <begin position="348"/>
        <end position="358"/>
    </location>
</feature>
<evidence type="ECO:0000313" key="2">
    <source>
        <dbReference type="EMBL" id="MBD2189770.1"/>
    </source>
</evidence>
<organism evidence="2 3">
    <name type="scientific">Pseudanabaena mucicola FACHB-723</name>
    <dbReference type="NCBI Taxonomy" id="2692860"/>
    <lineage>
        <taxon>Bacteria</taxon>
        <taxon>Bacillati</taxon>
        <taxon>Cyanobacteriota</taxon>
        <taxon>Cyanophyceae</taxon>
        <taxon>Pseudanabaenales</taxon>
        <taxon>Pseudanabaenaceae</taxon>
        <taxon>Pseudanabaena</taxon>
    </lineage>
</organism>
<dbReference type="RefSeq" id="WP_190404588.1">
    <property type="nucleotide sequence ID" value="NZ_JACJQB010000051.1"/>
</dbReference>
<name>A0ABR8A1Y0_9CYAN</name>
<comment type="caution">
    <text evidence="2">The sequence shown here is derived from an EMBL/GenBank/DDBJ whole genome shotgun (WGS) entry which is preliminary data.</text>
</comment>
<evidence type="ECO:0000256" key="1">
    <source>
        <dbReference type="SAM" id="MobiDB-lite"/>
    </source>
</evidence>
<protein>
    <submittedName>
        <fullName evidence="2">Uncharacterized protein</fullName>
    </submittedName>
</protein>
<feature type="region of interest" description="Disordered" evidence="1">
    <location>
        <begin position="205"/>
        <end position="233"/>
    </location>
</feature>
<keyword evidence="3" id="KW-1185">Reference proteome</keyword>
<dbReference type="PRINTS" id="PR01217">
    <property type="entry name" value="PRICHEXTENSN"/>
</dbReference>
<reference evidence="2 3" key="1">
    <citation type="journal article" date="2020" name="ISME J.">
        <title>Comparative genomics reveals insights into cyanobacterial evolution and habitat adaptation.</title>
        <authorList>
            <person name="Chen M.Y."/>
            <person name="Teng W.K."/>
            <person name="Zhao L."/>
            <person name="Hu C.X."/>
            <person name="Zhou Y.K."/>
            <person name="Han B.P."/>
            <person name="Song L.R."/>
            <person name="Shu W.S."/>
        </authorList>
    </citation>
    <scope>NUCLEOTIDE SEQUENCE [LARGE SCALE GENOMIC DNA]</scope>
    <source>
        <strain evidence="2 3">FACHB-723</strain>
    </source>
</reference>
<proteinExistence type="predicted"/>
<evidence type="ECO:0000313" key="3">
    <source>
        <dbReference type="Proteomes" id="UP000642094"/>
    </source>
</evidence>
<accession>A0ABR8A1Y0</accession>
<feature type="compositionally biased region" description="Pro residues" evidence="1">
    <location>
        <begin position="297"/>
        <end position="318"/>
    </location>
</feature>